<dbReference type="Pfam" id="PF00069">
    <property type="entry name" value="Pkinase"/>
    <property type="match status" value="1"/>
</dbReference>
<evidence type="ECO:0000259" key="2">
    <source>
        <dbReference type="Pfam" id="PF00069"/>
    </source>
</evidence>
<reference evidence="3" key="1">
    <citation type="submission" date="2023-10" db="EMBL/GenBank/DDBJ databases">
        <authorList>
            <person name="Domelevo Entfellner J.-B."/>
        </authorList>
    </citation>
    <scope>NUCLEOTIDE SEQUENCE</scope>
</reference>
<evidence type="ECO:0000256" key="1">
    <source>
        <dbReference type="ARBA" id="ARBA00022729"/>
    </source>
</evidence>
<dbReference type="Gene3D" id="3.30.200.20">
    <property type="entry name" value="Phosphorylase Kinase, domain 1"/>
    <property type="match status" value="1"/>
</dbReference>
<evidence type="ECO:0000313" key="3">
    <source>
        <dbReference type="EMBL" id="CAJ1944534.1"/>
    </source>
</evidence>
<accession>A0AA86VXX9</accession>
<dbReference type="Gramene" id="rna-AYBTSS11_LOCUS11962">
    <property type="protein sequence ID" value="CAJ1944534.1"/>
    <property type="gene ID" value="gene-AYBTSS11_LOCUS11962"/>
</dbReference>
<keyword evidence="1" id="KW-0732">Signal</keyword>
<gene>
    <name evidence="3" type="ORF">AYBTSS11_LOCUS11962</name>
</gene>
<dbReference type="Proteomes" id="UP001189624">
    <property type="component" value="Chromosome 3"/>
</dbReference>
<dbReference type="PANTHER" id="PTHR47976:SF27">
    <property type="entry name" value="RECEPTOR-LIKE SERINE_THREONINE-PROTEIN KINASE"/>
    <property type="match status" value="1"/>
</dbReference>
<dbReference type="PANTHER" id="PTHR47976">
    <property type="entry name" value="G-TYPE LECTIN S-RECEPTOR-LIKE SERINE/THREONINE-PROTEIN KINASE SD2-5"/>
    <property type="match status" value="1"/>
</dbReference>
<dbReference type="AlphaFoldDB" id="A0AA86VXX9"/>
<dbReference type="InterPro" id="IPR011009">
    <property type="entry name" value="Kinase-like_dom_sf"/>
</dbReference>
<feature type="domain" description="Protein kinase" evidence="2">
    <location>
        <begin position="109"/>
        <end position="219"/>
    </location>
</feature>
<organism evidence="3 4">
    <name type="scientific">Sphenostylis stenocarpa</name>
    <dbReference type="NCBI Taxonomy" id="92480"/>
    <lineage>
        <taxon>Eukaryota</taxon>
        <taxon>Viridiplantae</taxon>
        <taxon>Streptophyta</taxon>
        <taxon>Embryophyta</taxon>
        <taxon>Tracheophyta</taxon>
        <taxon>Spermatophyta</taxon>
        <taxon>Magnoliopsida</taxon>
        <taxon>eudicotyledons</taxon>
        <taxon>Gunneridae</taxon>
        <taxon>Pentapetalae</taxon>
        <taxon>rosids</taxon>
        <taxon>fabids</taxon>
        <taxon>Fabales</taxon>
        <taxon>Fabaceae</taxon>
        <taxon>Papilionoideae</taxon>
        <taxon>50 kb inversion clade</taxon>
        <taxon>NPAAA clade</taxon>
        <taxon>indigoferoid/millettioid clade</taxon>
        <taxon>Phaseoleae</taxon>
        <taxon>Sphenostylis</taxon>
    </lineage>
</organism>
<protein>
    <recommendedName>
        <fullName evidence="2">Protein kinase domain-containing protein</fullName>
    </recommendedName>
</protein>
<dbReference type="GO" id="GO:0005524">
    <property type="term" value="F:ATP binding"/>
    <property type="evidence" value="ECO:0007669"/>
    <property type="project" value="InterPro"/>
</dbReference>
<dbReference type="EMBL" id="OY731400">
    <property type="protein sequence ID" value="CAJ1944534.1"/>
    <property type="molecule type" value="Genomic_DNA"/>
</dbReference>
<evidence type="ECO:0000313" key="4">
    <source>
        <dbReference type="Proteomes" id="UP001189624"/>
    </source>
</evidence>
<sequence length="239" mass="26686">MGQSSAVLDSVQRGREVVKISVSRYEDFFSPLIPNRKEVDCSEEAREVSGKFQAETRVIGKAHHSYLVRLLGFCEEGSIRLLVYEYMSNGSLGNLIFVAQAKLLMPDQTRTVTVVRGTRGYLAPEWNKNVPISVKADVYSYGIVLEILCCRRSMEVYASEPEAVLLSGWAYKCFITGKLNKLCTWEVVNDKTAVESMVKVALWCIQDEPYLRPTMKSVVLMLEGVTDIAIPPSPASDST</sequence>
<name>A0AA86VXX9_9FABA</name>
<dbReference type="SUPFAM" id="SSF56112">
    <property type="entry name" value="Protein kinase-like (PK-like)"/>
    <property type="match status" value="1"/>
</dbReference>
<dbReference type="InterPro" id="IPR051343">
    <property type="entry name" value="G-type_lectin_kinases/EP1-like"/>
</dbReference>
<dbReference type="GO" id="GO:0004672">
    <property type="term" value="F:protein kinase activity"/>
    <property type="evidence" value="ECO:0007669"/>
    <property type="project" value="InterPro"/>
</dbReference>
<dbReference type="InterPro" id="IPR000719">
    <property type="entry name" value="Prot_kinase_dom"/>
</dbReference>
<keyword evidence="4" id="KW-1185">Reference proteome</keyword>
<proteinExistence type="predicted"/>
<dbReference type="Gene3D" id="1.10.510.10">
    <property type="entry name" value="Transferase(Phosphotransferase) domain 1"/>
    <property type="match status" value="1"/>
</dbReference>